<organism evidence="2 3">
    <name type="scientific">Mycolicibacter terrae</name>
    <dbReference type="NCBI Taxonomy" id="1788"/>
    <lineage>
        <taxon>Bacteria</taxon>
        <taxon>Bacillati</taxon>
        <taxon>Actinomycetota</taxon>
        <taxon>Actinomycetes</taxon>
        <taxon>Mycobacteriales</taxon>
        <taxon>Mycobacteriaceae</taxon>
        <taxon>Mycolicibacter</taxon>
    </lineage>
</organism>
<feature type="domain" description="Hemerythrin-like" evidence="1">
    <location>
        <begin position="11"/>
        <end position="127"/>
    </location>
</feature>
<evidence type="ECO:0000259" key="1">
    <source>
        <dbReference type="Pfam" id="PF01814"/>
    </source>
</evidence>
<sequence length="159" mass="17523">MSVDKPDTSPSAALEREHQELDARLEGVLSGLIGGRVDVDALNAALDGLRRHIYLEERILFPPIRHAGMAMPIAVMMTEHGEIWRTMDALAGLVAGGDTERMGAICRLLLDQLAVHNSKEEQVIYRAADTGLDPDQAEELTDFIETGLMPDCWECLEAR</sequence>
<gene>
    <name evidence="2" type="ORF">MTER_19400</name>
</gene>
<dbReference type="AlphaFoldDB" id="A0AAD1MHZ2"/>
<evidence type="ECO:0000313" key="2">
    <source>
        <dbReference type="EMBL" id="BBX22529.1"/>
    </source>
</evidence>
<keyword evidence="3" id="KW-1185">Reference proteome</keyword>
<protein>
    <submittedName>
        <fullName evidence="2">Hemerythrin</fullName>
    </submittedName>
</protein>
<dbReference type="InterPro" id="IPR012312">
    <property type="entry name" value="Hemerythrin-like"/>
</dbReference>
<evidence type="ECO:0000313" key="3">
    <source>
        <dbReference type="Proteomes" id="UP000467636"/>
    </source>
</evidence>
<dbReference type="Gene3D" id="1.20.120.520">
    <property type="entry name" value="nmb1532 protein domain like"/>
    <property type="match status" value="1"/>
</dbReference>
<dbReference type="EMBL" id="AP022564">
    <property type="protein sequence ID" value="BBX22529.1"/>
    <property type="molecule type" value="Genomic_DNA"/>
</dbReference>
<reference evidence="2 3" key="1">
    <citation type="journal article" date="2019" name="Emerg. Microbes Infect.">
        <title>Comprehensive subspecies identification of 175 nontuberculous mycobacteria species based on 7547 genomic profiles.</title>
        <authorList>
            <person name="Matsumoto Y."/>
            <person name="Kinjo T."/>
            <person name="Motooka D."/>
            <person name="Nabeya D."/>
            <person name="Jung N."/>
            <person name="Uechi K."/>
            <person name="Horii T."/>
            <person name="Iida T."/>
            <person name="Fujita J."/>
            <person name="Nakamura S."/>
        </authorList>
    </citation>
    <scope>NUCLEOTIDE SEQUENCE [LARGE SCALE GENOMIC DNA]</scope>
    <source>
        <strain evidence="2 3">JCM 12143</strain>
    </source>
</reference>
<accession>A0AAD1MHZ2</accession>
<proteinExistence type="predicted"/>
<dbReference type="Proteomes" id="UP000467636">
    <property type="component" value="Chromosome"/>
</dbReference>
<dbReference type="Pfam" id="PF01814">
    <property type="entry name" value="Hemerythrin"/>
    <property type="match status" value="1"/>
</dbReference>
<name>A0AAD1MHZ2_9MYCO</name>